<evidence type="ECO:0000256" key="9">
    <source>
        <dbReference type="HAMAP-Rule" id="MF_00161"/>
    </source>
</evidence>
<protein>
    <recommendedName>
        <fullName evidence="9">Lipoprotein signal peptidase</fullName>
        <ecNumber evidence="9">3.4.23.36</ecNumber>
    </recommendedName>
    <alternativeName>
        <fullName evidence="9">Prolipoprotein signal peptidase</fullName>
    </alternativeName>
    <alternativeName>
        <fullName evidence="9">Signal peptidase II</fullName>
        <shortName evidence="9">SPase II</shortName>
    </alternativeName>
</protein>
<feature type="active site" evidence="9">
    <location>
        <position position="103"/>
    </location>
</feature>
<dbReference type="NCBIfam" id="TIGR00077">
    <property type="entry name" value="lspA"/>
    <property type="match status" value="1"/>
</dbReference>
<organism evidence="12 13">
    <name type="scientific">candidate division TA06 bacterium B3_TA06</name>
    <dbReference type="NCBI Taxonomy" id="2012487"/>
    <lineage>
        <taxon>Bacteria</taxon>
        <taxon>Bacteria division TA06</taxon>
    </lineage>
</organism>
<accession>A0A532V038</accession>
<evidence type="ECO:0000313" key="12">
    <source>
        <dbReference type="EMBL" id="TKJ40512.1"/>
    </source>
</evidence>
<comment type="caution">
    <text evidence="12">The sequence shown here is derived from an EMBL/GenBank/DDBJ whole genome shotgun (WGS) entry which is preliminary data.</text>
</comment>
<feature type="transmembrane region" description="Helical" evidence="9">
    <location>
        <begin position="114"/>
        <end position="138"/>
    </location>
</feature>
<comment type="similarity">
    <text evidence="1 9 11">Belongs to the peptidase A8 family.</text>
</comment>
<dbReference type="GO" id="GO:0004190">
    <property type="term" value="F:aspartic-type endopeptidase activity"/>
    <property type="evidence" value="ECO:0007669"/>
    <property type="project" value="UniProtKB-UniRule"/>
</dbReference>
<evidence type="ECO:0000256" key="10">
    <source>
        <dbReference type="RuleBase" id="RU000594"/>
    </source>
</evidence>
<comment type="subcellular location">
    <subcellularLocation>
        <location evidence="9">Cell membrane</location>
        <topology evidence="9">Multi-pass membrane protein</topology>
    </subcellularLocation>
</comment>
<evidence type="ECO:0000256" key="7">
    <source>
        <dbReference type="ARBA" id="ARBA00022989"/>
    </source>
</evidence>
<dbReference type="GO" id="GO:0006508">
    <property type="term" value="P:proteolysis"/>
    <property type="evidence" value="ECO:0007669"/>
    <property type="project" value="UniProtKB-KW"/>
</dbReference>
<evidence type="ECO:0000256" key="2">
    <source>
        <dbReference type="ARBA" id="ARBA00022475"/>
    </source>
</evidence>
<dbReference type="PROSITE" id="PS00855">
    <property type="entry name" value="SPASE_II"/>
    <property type="match status" value="1"/>
</dbReference>
<dbReference type="PRINTS" id="PR00781">
    <property type="entry name" value="LIPOSIGPTASE"/>
</dbReference>
<gene>
    <name evidence="9 12" type="primary">lspA</name>
    <name evidence="12" type="ORF">CEE36_09485</name>
</gene>
<dbReference type="InterPro" id="IPR001872">
    <property type="entry name" value="Peptidase_A8"/>
</dbReference>
<dbReference type="GO" id="GO:0005886">
    <property type="term" value="C:plasma membrane"/>
    <property type="evidence" value="ECO:0007669"/>
    <property type="project" value="UniProtKB-SubCell"/>
</dbReference>
<dbReference type="HAMAP" id="MF_00161">
    <property type="entry name" value="LspA"/>
    <property type="match status" value="1"/>
</dbReference>
<dbReference type="Proteomes" id="UP000317778">
    <property type="component" value="Unassembled WGS sequence"/>
</dbReference>
<keyword evidence="4 9" id="KW-0812">Transmembrane</keyword>
<comment type="catalytic activity">
    <reaction evidence="9 10">
        <text>Release of signal peptides from bacterial membrane prolipoproteins. Hydrolyzes -Xaa-Yaa-Zaa-|-(S,diacylglyceryl)Cys-, in which Xaa is hydrophobic (preferably Leu), and Yaa (Ala or Ser) and Zaa (Gly or Ala) have small, neutral side chains.</text>
        <dbReference type="EC" id="3.4.23.36"/>
    </reaction>
</comment>
<keyword evidence="7 9" id="KW-1133">Transmembrane helix</keyword>
<keyword evidence="6 9" id="KW-0378">Hydrolase</keyword>
<dbReference type="AlphaFoldDB" id="A0A532V038"/>
<keyword evidence="8 9" id="KW-0472">Membrane</keyword>
<evidence type="ECO:0000256" key="3">
    <source>
        <dbReference type="ARBA" id="ARBA00022670"/>
    </source>
</evidence>
<evidence type="ECO:0000256" key="4">
    <source>
        <dbReference type="ARBA" id="ARBA00022692"/>
    </source>
</evidence>
<dbReference type="EC" id="3.4.23.36" evidence="9"/>
<comment type="caution">
    <text evidence="9">Lacks conserved residue(s) required for the propagation of feature annotation.</text>
</comment>
<evidence type="ECO:0000313" key="13">
    <source>
        <dbReference type="Proteomes" id="UP000317778"/>
    </source>
</evidence>
<dbReference type="PANTHER" id="PTHR33695">
    <property type="entry name" value="LIPOPROTEIN SIGNAL PEPTIDASE"/>
    <property type="match status" value="1"/>
</dbReference>
<dbReference type="SUPFAM" id="SSF103473">
    <property type="entry name" value="MFS general substrate transporter"/>
    <property type="match status" value="1"/>
</dbReference>
<dbReference type="EMBL" id="NJBO01000018">
    <property type="protein sequence ID" value="TKJ40512.1"/>
    <property type="molecule type" value="Genomic_DNA"/>
</dbReference>
<reference evidence="12 13" key="1">
    <citation type="submission" date="2017-06" db="EMBL/GenBank/DDBJ databases">
        <title>Novel microbial phyla capable of carbon fixation and sulfur reduction in deep-sea sediments.</title>
        <authorList>
            <person name="Huang J."/>
            <person name="Baker B."/>
            <person name="Wang Y."/>
        </authorList>
    </citation>
    <scope>NUCLEOTIDE SEQUENCE [LARGE SCALE GENOMIC DNA]</scope>
    <source>
        <strain evidence="12">B3_TA06</strain>
    </source>
</reference>
<proteinExistence type="inferred from homology"/>
<sequence>MSAVLLLDQISKVLIVANLGLNEWVTLIDPVLKVTYAQNTAGIFSLSFGPQWLYIILPMVAVGFVIYLLLRPQPKFVTVLLGLILGGGFGNFIDRVRLGYVVDWISMGLRTWRWATYNIADSSIVIAVIILLITEFFFTRPKKKDETEETDLEAEKP</sequence>
<name>A0A532V038_UNCT6</name>
<evidence type="ECO:0000256" key="11">
    <source>
        <dbReference type="RuleBase" id="RU004181"/>
    </source>
</evidence>
<keyword evidence="2 9" id="KW-1003">Cell membrane</keyword>
<comment type="pathway">
    <text evidence="9">Protein modification; lipoprotein biosynthesis (signal peptide cleavage).</text>
</comment>
<evidence type="ECO:0000256" key="8">
    <source>
        <dbReference type="ARBA" id="ARBA00023136"/>
    </source>
</evidence>
<dbReference type="PANTHER" id="PTHR33695:SF1">
    <property type="entry name" value="LIPOPROTEIN SIGNAL PEPTIDASE"/>
    <property type="match status" value="1"/>
</dbReference>
<comment type="function">
    <text evidence="9 10">This protein specifically catalyzes the removal of signal peptides from prolipoproteins.</text>
</comment>
<feature type="active site" evidence="9">
    <location>
        <position position="121"/>
    </location>
</feature>
<keyword evidence="5 9" id="KW-0064">Aspartyl protease</keyword>
<evidence type="ECO:0000256" key="1">
    <source>
        <dbReference type="ARBA" id="ARBA00006139"/>
    </source>
</evidence>
<feature type="transmembrane region" description="Helical" evidence="9">
    <location>
        <begin position="52"/>
        <end position="70"/>
    </location>
</feature>
<keyword evidence="3 9" id="KW-0645">Protease</keyword>
<evidence type="ECO:0000256" key="5">
    <source>
        <dbReference type="ARBA" id="ARBA00022750"/>
    </source>
</evidence>
<evidence type="ECO:0000256" key="6">
    <source>
        <dbReference type="ARBA" id="ARBA00022801"/>
    </source>
</evidence>
<feature type="transmembrane region" description="Helical" evidence="9">
    <location>
        <begin position="77"/>
        <end position="94"/>
    </location>
</feature>
<dbReference type="UniPathway" id="UPA00665"/>
<dbReference type="Pfam" id="PF01252">
    <property type="entry name" value="Peptidase_A8"/>
    <property type="match status" value="1"/>
</dbReference>
<dbReference type="InterPro" id="IPR036259">
    <property type="entry name" value="MFS_trans_sf"/>
</dbReference>